<accession>A0ACC3SKF1</accession>
<dbReference type="EMBL" id="JAMKPW020000006">
    <property type="protein sequence ID" value="KAK8217243.1"/>
    <property type="molecule type" value="Genomic_DNA"/>
</dbReference>
<reference evidence="1" key="1">
    <citation type="submission" date="2024-02" db="EMBL/GenBank/DDBJ databases">
        <title>Metagenome Assembled Genome of Zalaria obscura JY119.</title>
        <authorList>
            <person name="Vighnesh L."/>
            <person name="Jagadeeshwari U."/>
            <person name="Venkata Ramana C."/>
            <person name="Sasikala C."/>
        </authorList>
    </citation>
    <scope>NUCLEOTIDE SEQUENCE</scope>
    <source>
        <strain evidence="1">JY119</strain>
    </source>
</reference>
<protein>
    <submittedName>
        <fullName evidence="1">Uncharacterized protein</fullName>
    </submittedName>
</protein>
<sequence length="340" mass="36576">MATHKDWDKYTNGSEVANTFADSVKGKNIVITGVSPKSLGETLATILASHSPASLILASRTESKLEAVANAVREINPRCVVKIVVLDLSSQKSIRTAAAEISNLVDHIDLLINNAAVMTPHHKRTAEGIELQFGTGHIGHFLLTTELLPLLTKAAKSAPSGAVRVVNVTSQGHRLSPVRFHDYNFEGKDVPDEEKPPSWVPEHFQTKPGKTYSGFLAYGQVKTANILFSLGLTERFEKEGVRSFAVHPGSIHTDLSRNLSPEDEAIIENTAGFWSSHDQGTSTILVAALDPALNTSSGGVFLSDCQVIDAMPHASDPKAAERLWGLSEELIDGKGANAFL</sequence>
<evidence type="ECO:0000313" key="2">
    <source>
        <dbReference type="Proteomes" id="UP001320706"/>
    </source>
</evidence>
<organism evidence="1 2">
    <name type="scientific">Zalaria obscura</name>
    <dbReference type="NCBI Taxonomy" id="2024903"/>
    <lineage>
        <taxon>Eukaryota</taxon>
        <taxon>Fungi</taxon>
        <taxon>Dikarya</taxon>
        <taxon>Ascomycota</taxon>
        <taxon>Pezizomycotina</taxon>
        <taxon>Dothideomycetes</taxon>
        <taxon>Dothideomycetidae</taxon>
        <taxon>Dothideales</taxon>
        <taxon>Zalariaceae</taxon>
        <taxon>Zalaria</taxon>
    </lineage>
</organism>
<comment type="caution">
    <text evidence="1">The sequence shown here is derived from an EMBL/GenBank/DDBJ whole genome shotgun (WGS) entry which is preliminary data.</text>
</comment>
<proteinExistence type="predicted"/>
<evidence type="ECO:0000313" key="1">
    <source>
        <dbReference type="EMBL" id="KAK8217243.1"/>
    </source>
</evidence>
<dbReference type="Proteomes" id="UP001320706">
    <property type="component" value="Unassembled WGS sequence"/>
</dbReference>
<name>A0ACC3SKF1_9PEZI</name>
<keyword evidence="2" id="KW-1185">Reference proteome</keyword>
<gene>
    <name evidence="1" type="ORF">M8818_001496</name>
</gene>